<proteinExistence type="predicted"/>
<feature type="transmembrane region" description="Helical" evidence="5">
    <location>
        <begin position="308"/>
        <end position="324"/>
    </location>
</feature>
<dbReference type="RefSeq" id="WP_306762218.1">
    <property type="nucleotide sequence ID" value="NZ_CP118224.1"/>
</dbReference>
<dbReference type="Proteomes" id="UP001223802">
    <property type="component" value="Chromosome"/>
</dbReference>
<accession>A0AA50KNT5</accession>
<feature type="transmembrane region" description="Helical" evidence="5">
    <location>
        <begin position="50"/>
        <end position="69"/>
    </location>
</feature>
<evidence type="ECO:0000256" key="5">
    <source>
        <dbReference type="SAM" id="Phobius"/>
    </source>
</evidence>
<comment type="subcellular location">
    <subcellularLocation>
        <location evidence="1">Membrane</location>
        <topology evidence="1">Multi-pass membrane protein</topology>
    </subcellularLocation>
</comment>
<dbReference type="EMBL" id="CP118224">
    <property type="protein sequence ID" value="WMC10964.1"/>
    <property type="molecule type" value="Genomic_DNA"/>
</dbReference>
<feature type="transmembrane region" description="Helical" evidence="5">
    <location>
        <begin position="362"/>
        <end position="386"/>
    </location>
</feature>
<evidence type="ECO:0000256" key="4">
    <source>
        <dbReference type="ARBA" id="ARBA00023136"/>
    </source>
</evidence>
<feature type="transmembrane region" description="Helical" evidence="5">
    <location>
        <begin position="143"/>
        <end position="163"/>
    </location>
</feature>
<evidence type="ECO:0000256" key="2">
    <source>
        <dbReference type="ARBA" id="ARBA00022692"/>
    </source>
</evidence>
<evidence type="ECO:0000313" key="7">
    <source>
        <dbReference type="EMBL" id="WMC10964.1"/>
    </source>
</evidence>
<feature type="transmembrane region" description="Helical" evidence="5">
    <location>
        <begin position="225"/>
        <end position="248"/>
    </location>
</feature>
<organism evidence="7 8">
    <name type="scientific">Oceanimonas pelagia</name>
    <dbReference type="NCBI Taxonomy" id="3028314"/>
    <lineage>
        <taxon>Bacteria</taxon>
        <taxon>Pseudomonadati</taxon>
        <taxon>Pseudomonadota</taxon>
        <taxon>Gammaproteobacteria</taxon>
        <taxon>Aeromonadales</taxon>
        <taxon>Aeromonadaceae</taxon>
        <taxon>Oceanimonas</taxon>
    </lineage>
</organism>
<feature type="transmembrane region" description="Helical" evidence="5">
    <location>
        <begin position="398"/>
        <end position="419"/>
    </location>
</feature>
<evidence type="ECO:0000256" key="1">
    <source>
        <dbReference type="ARBA" id="ARBA00004141"/>
    </source>
</evidence>
<dbReference type="Gene3D" id="1.20.1250.20">
    <property type="entry name" value="MFS general substrate transporter like domains"/>
    <property type="match status" value="1"/>
</dbReference>
<dbReference type="PANTHER" id="PTHR23501">
    <property type="entry name" value="MAJOR FACILITATOR SUPERFAMILY"/>
    <property type="match status" value="1"/>
</dbReference>
<dbReference type="InterPro" id="IPR036259">
    <property type="entry name" value="MFS_trans_sf"/>
</dbReference>
<reference evidence="7 8" key="1">
    <citation type="submission" date="2023-02" db="EMBL/GenBank/DDBJ databases">
        <title>Complete genome sequence of a novel bacterium Oceanimonas sp. NTOU-MSR1 isolated from marine coast sediment.</title>
        <authorList>
            <person name="Yang H.-T."/>
            <person name="Chen Y.-L."/>
            <person name="Ho Y.-N."/>
        </authorList>
    </citation>
    <scope>NUCLEOTIDE SEQUENCE [LARGE SCALE GENOMIC DNA]</scope>
    <source>
        <strain evidence="7 8">NTOU-MSR1</strain>
    </source>
</reference>
<dbReference type="GO" id="GO:0022857">
    <property type="term" value="F:transmembrane transporter activity"/>
    <property type="evidence" value="ECO:0007669"/>
    <property type="project" value="InterPro"/>
</dbReference>
<name>A0AA50KNT5_9GAMM</name>
<dbReference type="PANTHER" id="PTHR23501:SF197">
    <property type="entry name" value="COMD"/>
    <property type="match status" value="1"/>
</dbReference>
<feature type="transmembrane region" description="Helical" evidence="5">
    <location>
        <begin position="431"/>
        <end position="450"/>
    </location>
</feature>
<sequence length="464" mass="49232">MSETKTHRQSRQAHLVFAGVALAIMLGALEITLLMPAISRLGQLFDAPALAPLLVSGYLFTMTLTMPVYGRLSDRFGRRPCLTAALGLFTIGSLASALTDSLPLLLTTRLLTGLGGGGLIALSFAVIADVIPPRQVGRYQGLISTLFAVSSIAGPLLGAFLVARFDWRWLFLFKLPLGLLAMAVSYRALQGLGHAGARSTPDHAGMILLLLAGAGWGLSTHTAELLPALAPFQPALVTGAALLSLLLLVQQWHHPHPVLPLRLLGNRLMAIAVLLLALSEGVRLGLLVYVPLALEQQRGLSPDDTSRVLLWFILSVTAGTFVSGKRIAHAGYCRPFPWAGGLLLGLGCVVLWGLVGQWLNGIWLYGGLIAGGIGIGFLIVACSIAVQNALPSNQLGAGLALMNFCRSLGGTLGVIWLGWQYQQQLTDWTTSVYASLSAYGLICLLLGFAMPDRELGNQAKNQPG</sequence>
<keyword evidence="8" id="KW-1185">Reference proteome</keyword>
<gene>
    <name evidence="7" type="ORF">PU634_00965</name>
</gene>
<feature type="transmembrane region" description="Helical" evidence="5">
    <location>
        <begin position="110"/>
        <end position="131"/>
    </location>
</feature>
<feature type="transmembrane region" description="Helical" evidence="5">
    <location>
        <begin position="15"/>
        <end position="38"/>
    </location>
</feature>
<dbReference type="InterPro" id="IPR020846">
    <property type="entry name" value="MFS_dom"/>
</dbReference>
<dbReference type="KEGG" id="ope:PU634_00965"/>
<evidence type="ECO:0000313" key="8">
    <source>
        <dbReference type="Proteomes" id="UP001223802"/>
    </source>
</evidence>
<keyword evidence="3 5" id="KW-1133">Transmembrane helix</keyword>
<dbReference type="PROSITE" id="PS50850">
    <property type="entry name" value="MFS"/>
    <property type="match status" value="1"/>
</dbReference>
<feature type="transmembrane region" description="Helical" evidence="5">
    <location>
        <begin position="81"/>
        <end position="98"/>
    </location>
</feature>
<feature type="transmembrane region" description="Helical" evidence="5">
    <location>
        <begin position="268"/>
        <end position="288"/>
    </location>
</feature>
<feature type="transmembrane region" description="Helical" evidence="5">
    <location>
        <begin position="336"/>
        <end position="356"/>
    </location>
</feature>
<protein>
    <submittedName>
        <fullName evidence="7">MFS transporter</fullName>
    </submittedName>
</protein>
<dbReference type="InterPro" id="IPR011701">
    <property type="entry name" value="MFS"/>
</dbReference>
<dbReference type="Gene3D" id="1.20.1720.10">
    <property type="entry name" value="Multidrug resistance protein D"/>
    <property type="match status" value="1"/>
</dbReference>
<dbReference type="GO" id="GO:0005886">
    <property type="term" value="C:plasma membrane"/>
    <property type="evidence" value="ECO:0007669"/>
    <property type="project" value="TreeGrafter"/>
</dbReference>
<evidence type="ECO:0000259" key="6">
    <source>
        <dbReference type="PROSITE" id="PS50850"/>
    </source>
</evidence>
<dbReference type="AlphaFoldDB" id="A0AA50KNT5"/>
<feature type="transmembrane region" description="Helical" evidence="5">
    <location>
        <begin position="201"/>
        <end position="219"/>
    </location>
</feature>
<keyword evidence="2 5" id="KW-0812">Transmembrane</keyword>
<dbReference type="SUPFAM" id="SSF103473">
    <property type="entry name" value="MFS general substrate transporter"/>
    <property type="match status" value="1"/>
</dbReference>
<keyword evidence="4 5" id="KW-0472">Membrane</keyword>
<feature type="transmembrane region" description="Helical" evidence="5">
    <location>
        <begin position="169"/>
        <end position="189"/>
    </location>
</feature>
<dbReference type="Pfam" id="PF07690">
    <property type="entry name" value="MFS_1"/>
    <property type="match status" value="1"/>
</dbReference>
<feature type="domain" description="Major facilitator superfamily (MFS) profile" evidence="6">
    <location>
        <begin position="16"/>
        <end position="455"/>
    </location>
</feature>
<evidence type="ECO:0000256" key="3">
    <source>
        <dbReference type="ARBA" id="ARBA00022989"/>
    </source>
</evidence>